<sequence length="56" mass="6103">MPYWPRLCTVGLQQSAAPLPPPPPPTRGIGSASKRPIKAGSSSYNNRSQVWQNKVE</sequence>
<evidence type="ECO:0000313" key="2">
    <source>
        <dbReference type="EMBL" id="CAD6992525.1"/>
    </source>
</evidence>
<comment type="caution">
    <text evidence="2">The sequence shown here is derived from an EMBL/GenBank/DDBJ whole genome shotgun (WGS) entry which is preliminary data.</text>
</comment>
<reference evidence="2" key="1">
    <citation type="submission" date="2020-11" db="EMBL/GenBank/DDBJ databases">
        <authorList>
            <person name="Whitehead M."/>
        </authorList>
    </citation>
    <scope>NUCLEOTIDE SEQUENCE</scope>
    <source>
        <strain evidence="2">EGII</strain>
    </source>
</reference>
<feature type="compositionally biased region" description="Polar residues" evidence="1">
    <location>
        <begin position="40"/>
        <end position="56"/>
    </location>
</feature>
<accession>A0A811U5I5</accession>
<dbReference type="EMBL" id="CAJHJT010000001">
    <property type="protein sequence ID" value="CAD6992525.1"/>
    <property type="molecule type" value="Genomic_DNA"/>
</dbReference>
<evidence type="ECO:0000256" key="1">
    <source>
        <dbReference type="SAM" id="MobiDB-lite"/>
    </source>
</evidence>
<protein>
    <submittedName>
        <fullName evidence="2">(Mediterranean fruit fly) hypothetical protein</fullName>
    </submittedName>
</protein>
<dbReference type="Proteomes" id="UP000606786">
    <property type="component" value="Unassembled WGS sequence"/>
</dbReference>
<proteinExistence type="predicted"/>
<gene>
    <name evidence="2" type="ORF">CCAP1982_LOCUS1374</name>
</gene>
<evidence type="ECO:0000313" key="3">
    <source>
        <dbReference type="Proteomes" id="UP000606786"/>
    </source>
</evidence>
<feature type="region of interest" description="Disordered" evidence="1">
    <location>
        <begin position="14"/>
        <end position="56"/>
    </location>
</feature>
<name>A0A811U5I5_CERCA</name>
<organism evidence="2 3">
    <name type="scientific">Ceratitis capitata</name>
    <name type="common">Mediterranean fruit fly</name>
    <name type="synonym">Tephritis capitata</name>
    <dbReference type="NCBI Taxonomy" id="7213"/>
    <lineage>
        <taxon>Eukaryota</taxon>
        <taxon>Metazoa</taxon>
        <taxon>Ecdysozoa</taxon>
        <taxon>Arthropoda</taxon>
        <taxon>Hexapoda</taxon>
        <taxon>Insecta</taxon>
        <taxon>Pterygota</taxon>
        <taxon>Neoptera</taxon>
        <taxon>Endopterygota</taxon>
        <taxon>Diptera</taxon>
        <taxon>Brachycera</taxon>
        <taxon>Muscomorpha</taxon>
        <taxon>Tephritoidea</taxon>
        <taxon>Tephritidae</taxon>
        <taxon>Ceratitis</taxon>
        <taxon>Ceratitis</taxon>
    </lineage>
</organism>
<dbReference type="AlphaFoldDB" id="A0A811U5I5"/>
<keyword evidence="3" id="KW-1185">Reference proteome</keyword>